<dbReference type="NCBIfam" id="TIGR04211">
    <property type="entry name" value="SH3_and_anchor"/>
    <property type="match status" value="1"/>
</dbReference>
<feature type="chain" id="PRO_5003151321" evidence="8">
    <location>
        <begin position="22"/>
        <end position="206"/>
    </location>
</feature>
<evidence type="ECO:0000256" key="5">
    <source>
        <dbReference type="ARBA" id="ARBA00023136"/>
    </source>
</evidence>
<proteinExistence type="predicted"/>
<feature type="transmembrane region" description="Helical" evidence="7">
    <location>
        <begin position="170"/>
        <end position="193"/>
    </location>
</feature>
<dbReference type="HOGENOM" id="CLU_094106_0_2_6"/>
<dbReference type="AlphaFoldDB" id="E1SQF3"/>
<gene>
    <name evidence="10" type="ordered locus">Fbal_0551</name>
</gene>
<evidence type="ECO:0000256" key="8">
    <source>
        <dbReference type="SAM" id="SignalP"/>
    </source>
</evidence>
<dbReference type="RefSeq" id="WP_013344071.1">
    <property type="nucleotide sequence ID" value="NC_014541.1"/>
</dbReference>
<feature type="coiled-coil region" evidence="6">
    <location>
        <begin position="101"/>
        <end position="167"/>
    </location>
</feature>
<dbReference type="Gene3D" id="2.30.30.40">
    <property type="entry name" value="SH3 Domains"/>
    <property type="match status" value="1"/>
</dbReference>
<reference evidence="10 11" key="1">
    <citation type="journal article" date="2010" name="Stand. Genomic Sci.">
        <title>Complete genome sequence of Ferrimonas balearica type strain (PAT).</title>
        <authorList>
            <person name="Nolan M."/>
            <person name="Sikorski J."/>
            <person name="Davenport K."/>
            <person name="Lucas S."/>
            <person name="Glavina Del Rio T."/>
            <person name="Tice H."/>
            <person name="Cheng J."/>
            <person name="Goodwin L."/>
            <person name="Pitluck S."/>
            <person name="Liolios K."/>
            <person name="Ivanova N."/>
            <person name="Mavromatis K."/>
            <person name="Ovchinnikova G."/>
            <person name="Pati A."/>
            <person name="Chen A."/>
            <person name="Palaniappan K."/>
            <person name="Land M."/>
            <person name="Hauser L."/>
            <person name="Chang Y."/>
            <person name="Jeffries C."/>
            <person name="Tapia R."/>
            <person name="Brettin T."/>
            <person name="Detter J."/>
            <person name="Han C."/>
            <person name="Yasawong M."/>
            <person name="Rohde M."/>
            <person name="Tindall B."/>
            <person name="Goker M."/>
            <person name="Woyke T."/>
            <person name="Bristow J."/>
            <person name="Eisen J."/>
            <person name="Markowitz V."/>
            <person name="Hugenholtz P."/>
            <person name="Kyrpides N."/>
            <person name="Klenk H."/>
            <person name="Lapidus A."/>
        </authorList>
    </citation>
    <scope>NUCLEOTIDE SEQUENCE [LARGE SCALE GENOMIC DNA]</scope>
    <source>
        <strain evidence="11">DSM 9799 / CCM 4581 / KCTC 23876 / PAT</strain>
    </source>
</reference>
<evidence type="ECO:0000313" key="10">
    <source>
        <dbReference type="EMBL" id="ADN74765.1"/>
    </source>
</evidence>
<dbReference type="SMART" id="SM00287">
    <property type="entry name" value="SH3b"/>
    <property type="match status" value="1"/>
</dbReference>
<feature type="domain" description="SH3b" evidence="9">
    <location>
        <begin position="23"/>
        <end position="88"/>
    </location>
</feature>
<protein>
    <submittedName>
        <fullName evidence="10">SH3 domain protein</fullName>
    </submittedName>
</protein>
<feature type="signal peptide" evidence="8">
    <location>
        <begin position="1"/>
        <end position="21"/>
    </location>
</feature>
<evidence type="ECO:0000256" key="6">
    <source>
        <dbReference type="SAM" id="Coils"/>
    </source>
</evidence>
<keyword evidence="6" id="KW-0175">Coiled coil</keyword>
<keyword evidence="4 7" id="KW-1133">Transmembrane helix</keyword>
<dbReference type="InterPro" id="IPR016476">
    <property type="entry name" value="SH3_dom_pro"/>
</dbReference>
<keyword evidence="3 8" id="KW-0732">Signal</keyword>
<dbReference type="GeneID" id="67180795"/>
<keyword evidence="5 7" id="KW-0472">Membrane</keyword>
<dbReference type="PROSITE" id="PS51781">
    <property type="entry name" value="SH3B"/>
    <property type="match status" value="1"/>
</dbReference>
<sequence>MTKRIISALICLLAVSGTSVAREATNTVSEDIFIYLLAGPSTQYRILGSLKAGEALTATGKTQGEYSEVIDEKGRKGWIQTEQMGRGESFRTKVPALTEALAQTRSQLESVTAERDALLQSNQEASANAEAKVTELKAEVQEQARAMSTLEQKNAELSKRVETLSQSERFIWMQQGGMVAGAGLILGLIVAYLPRPKRKRKNDGWA</sequence>
<evidence type="ECO:0000313" key="11">
    <source>
        <dbReference type="Proteomes" id="UP000006683"/>
    </source>
</evidence>
<dbReference type="InterPro" id="IPR003646">
    <property type="entry name" value="SH3-like_bac-type"/>
</dbReference>
<accession>E1SQF3</accession>
<dbReference type="Pfam" id="PF08239">
    <property type="entry name" value="SH3_3"/>
    <property type="match status" value="1"/>
</dbReference>
<dbReference type="KEGG" id="fbl:Fbal_0551"/>
<evidence type="ECO:0000256" key="4">
    <source>
        <dbReference type="ARBA" id="ARBA00022989"/>
    </source>
</evidence>
<dbReference type="PIRSF" id="PIRSF006158">
    <property type="entry name" value="UCP006158_SH3"/>
    <property type="match status" value="1"/>
</dbReference>
<evidence type="ECO:0000256" key="2">
    <source>
        <dbReference type="ARBA" id="ARBA00022692"/>
    </source>
</evidence>
<name>E1SQF3_FERBD</name>
<keyword evidence="2 7" id="KW-0812">Transmembrane</keyword>
<evidence type="ECO:0000256" key="7">
    <source>
        <dbReference type="SAM" id="Phobius"/>
    </source>
</evidence>
<dbReference type="eggNOG" id="COG4991">
    <property type="taxonomic scope" value="Bacteria"/>
</dbReference>
<dbReference type="OrthoDB" id="9790951at2"/>
<evidence type="ECO:0000259" key="9">
    <source>
        <dbReference type="PROSITE" id="PS51781"/>
    </source>
</evidence>
<dbReference type="EMBL" id="CP002209">
    <property type="protein sequence ID" value="ADN74765.1"/>
    <property type="molecule type" value="Genomic_DNA"/>
</dbReference>
<organism evidence="10 11">
    <name type="scientific">Ferrimonas balearica (strain DSM 9799 / CCM 4581 / KCTC 23876 / PAT)</name>
    <dbReference type="NCBI Taxonomy" id="550540"/>
    <lineage>
        <taxon>Bacteria</taxon>
        <taxon>Pseudomonadati</taxon>
        <taxon>Pseudomonadota</taxon>
        <taxon>Gammaproteobacteria</taxon>
        <taxon>Alteromonadales</taxon>
        <taxon>Ferrimonadaceae</taxon>
        <taxon>Ferrimonas</taxon>
    </lineage>
</organism>
<dbReference type="GO" id="GO:0016020">
    <property type="term" value="C:membrane"/>
    <property type="evidence" value="ECO:0007669"/>
    <property type="project" value="UniProtKB-SubCell"/>
</dbReference>
<comment type="subcellular location">
    <subcellularLocation>
        <location evidence="1">Membrane</location>
        <topology evidence="1">Single-pass membrane protein</topology>
    </subcellularLocation>
</comment>
<evidence type="ECO:0000256" key="1">
    <source>
        <dbReference type="ARBA" id="ARBA00004167"/>
    </source>
</evidence>
<evidence type="ECO:0000256" key="3">
    <source>
        <dbReference type="ARBA" id="ARBA00022729"/>
    </source>
</evidence>
<dbReference type="Proteomes" id="UP000006683">
    <property type="component" value="Chromosome"/>
</dbReference>
<dbReference type="STRING" id="550540.Fbal_0551"/>
<keyword evidence="11" id="KW-1185">Reference proteome</keyword>